<protein>
    <recommendedName>
        <fullName evidence="1">site-specific DNA-methyltransferase (adenine-specific)</fullName>
        <ecNumber evidence="1">2.1.1.72</ecNumber>
    </recommendedName>
</protein>
<name>A0A2S7XPG9_9GAMM</name>
<organism evidence="7 8">
    <name type="scientific">Chromatium okenii</name>
    <dbReference type="NCBI Taxonomy" id="61644"/>
    <lineage>
        <taxon>Bacteria</taxon>
        <taxon>Pseudomonadati</taxon>
        <taxon>Pseudomonadota</taxon>
        <taxon>Gammaproteobacteria</taxon>
        <taxon>Chromatiales</taxon>
        <taxon>Chromatiaceae</taxon>
        <taxon>Chromatium</taxon>
    </lineage>
</organism>
<keyword evidence="8" id="KW-1185">Reference proteome</keyword>
<accession>A0A2S7XPG9</accession>
<dbReference type="Proteomes" id="UP000239936">
    <property type="component" value="Unassembled WGS sequence"/>
</dbReference>
<keyword evidence="4" id="KW-0949">S-adenosyl-L-methionine</keyword>
<dbReference type="AlphaFoldDB" id="A0A2S7XPG9"/>
<keyword evidence="2" id="KW-0489">Methyltransferase</keyword>
<evidence type="ECO:0000256" key="3">
    <source>
        <dbReference type="ARBA" id="ARBA00022679"/>
    </source>
</evidence>
<dbReference type="EC" id="2.1.1.72" evidence="1"/>
<dbReference type="PRINTS" id="PR00507">
    <property type="entry name" value="N12N6MTFRASE"/>
</dbReference>
<keyword evidence="5" id="KW-0680">Restriction system</keyword>
<evidence type="ECO:0000313" key="8">
    <source>
        <dbReference type="Proteomes" id="UP000239936"/>
    </source>
</evidence>
<proteinExistence type="predicted"/>
<evidence type="ECO:0000256" key="2">
    <source>
        <dbReference type="ARBA" id="ARBA00022603"/>
    </source>
</evidence>
<dbReference type="InterPro" id="IPR050953">
    <property type="entry name" value="N4_N6_ade-DNA_methylase"/>
</dbReference>
<dbReference type="PANTHER" id="PTHR33841">
    <property type="entry name" value="DNA METHYLTRANSFERASE YEEA-RELATED"/>
    <property type="match status" value="1"/>
</dbReference>
<sequence>MPPAPRHREETLNTHLAVLLTEHGIDDAEPETILTAGTQRPDVMFTFNGLRVILEGKFADVADAEKVVQADAQRRVDSGICHIAAAVVYPEALRTTSTKNISGVLAETQLRVCTLSEIGATAWSEATPAELLETLRRVHHTMSQEDIVATAAQALSERIETIASFWNGQGATCDRLSELLGMPIHADEVPEVREARRVMSAKVAALVMANAMIFQEQLANFGNDPRVNTLRAYDQAPDPIADLREHWHWIWNEINYVPIFQLGERILAELPVSLPTISATRWLITEAKSICANQSALRHDLMGRIYHWLLYHAKYLGTYYTAVSSATLLLKLTFNQDWPTLDVSTSPPLAEFTVADLTCGTGTLLMAAGQAIADRFVEGRARAGLSLLAEDWKQLHVALMENVLHGYDVLPSAVHLTASTLGMLSPHVTYRRMNLFIMPLGMQGNLPRLGSLEFIGTDHVPTQLSLDNRELQAQQTGVANTFKAEAAIPLLDLCVMNPPFVRSVGGNLLFGNLPERERAQLQKELKVQVKKLSASSTAGLGSVFVALADTRLKVGGRLAFILPVALATGEAWGSSRALLAEKYTVEMVVVSHDAGRPNFSENTELSELLFIARKRQPDAPAGMTHYINLWRNPPTVFEALDLSRRIRDLTPATLTEQTITPLRDLDGYTLGEVIALPASVGEAQWIGAQFAQTWTLRTAALLGTGNLVVPGKPPVTLPLCAVSELGKLGPDQKRIHEGFKVAKHDWSPYQGFWDHNSKIVTTMAQKPNSYLTLWIQSPRGADYGSRLLWPRAGKILLAERLRTNTHRVMAVGFDRPVLGNSWWALQTELSPAQEKVLLLWLNSTPALVLLLSRRVTTQGAWMKVKQPAWAAMPVLDVRALPPATLEQLAADYDRLCEQPLLALAKLAVDPHRIAIDDALAAALGLPDLQPLRELLAREPGLTGVGLFCKPEKISRPPRK</sequence>
<evidence type="ECO:0000256" key="4">
    <source>
        <dbReference type="ARBA" id="ARBA00022691"/>
    </source>
</evidence>
<dbReference type="SUPFAM" id="SSF53335">
    <property type="entry name" value="S-adenosyl-L-methionine-dependent methyltransferases"/>
    <property type="match status" value="1"/>
</dbReference>
<comment type="caution">
    <text evidence="7">The sequence shown here is derived from an EMBL/GenBank/DDBJ whole genome shotgun (WGS) entry which is preliminary data.</text>
</comment>
<dbReference type="GO" id="GO:0032259">
    <property type="term" value="P:methylation"/>
    <property type="evidence" value="ECO:0007669"/>
    <property type="project" value="UniProtKB-KW"/>
</dbReference>
<dbReference type="GO" id="GO:0009307">
    <property type="term" value="P:DNA restriction-modification system"/>
    <property type="evidence" value="ECO:0007669"/>
    <property type="project" value="UniProtKB-KW"/>
</dbReference>
<dbReference type="Gene3D" id="3.40.50.150">
    <property type="entry name" value="Vaccinia Virus protein VP39"/>
    <property type="match status" value="1"/>
</dbReference>
<dbReference type="PANTHER" id="PTHR33841:SF5">
    <property type="entry name" value="DNA METHYLASE (MODIFICATION METHYLASE) (METHYLTRANSFERASE)-RELATED"/>
    <property type="match status" value="1"/>
</dbReference>
<evidence type="ECO:0000313" key="7">
    <source>
        <dbReference type="EMBL" id="PQJ95453.1"/>
    </source>
</evidence>
<dbReference type="GO" id="GO:0009007">
    <property type="term" value="F:site-specific DNA-methyltransferase (adenine-specific) activity"/>
    <property type="evidence" value="ECO:0007669"/>
    <property type="project" value="UniProtKB-EC"/>
</dbReference>
<evidence type="ECO:0000256" key="1">
    <source>
        <dbReference type="ARBA" id="ARBA00011900"/>
    </source>
</evidence>
<keyword evidence="3" id="KW-0808">Transferase</keyword>
<gene>
    <name evidence="7" type="ORF">CXB77_14745</name>
</gene>
<evidence type="ECO:0000256" key="5">
    <source>
        <dbReference type="ARBA" id="ARBA00022747"/>
    </source>
</evidence>
<comment type="catalytic activity">
    <reaction evidence="6">
        <text>a 2'-deoxyadenosine in DNA + S-adenosyl-L-methionine = an N(6)-methyl-2'-deoxyadenosine in DNA + S-adenosyl-L-homocysteine + H(+)</text>
        <dbReference type="Rhea" id="RHEA:15197"/>
        <dbReference type="Rhea" id="RHEA-COMP:12418"/>
        <dbReference type="Rhea" id="RHEA-COMP:12419"/>
        <dbReference type="ChEBI" id="CHEBI:15378"/>
        <dbReference type="ChEBI" id="CHEBI:57856"/>
        <dbReference type="ChEBI" id="CHEBI:59789"/>
        <dbReference type="ChEBI" id="CHEBI:90615"/>
        <dbReference type="ChEBI" id="CHEBI:90616"/>
        <dbReference type="EC" id="2.1.1.72"/>
    </reaction>
</comment>
<reference evidence="7 8" key="1">
    <citation type="submission" date="2018-01" db="EMBL/GenBank/DDBJ databases">
        <title>The complete genome sequence of Chromatium okenii LaCa, a purple sulfur bacterium with a turbulent life.</title>
        <authorList>
            <person name="Luedin S.M."/>
            <person name="Liechti N."/>
            <person name="Storelli N."/>
            <person name="Danza F."/>
            <person name="Wittwer M."/>
            <person name="Pothier J.F."/>
            <person name="Tonolla M.A."/>
        </authorList>
    </citation>
    <scope>NUCLEOTIDE SEQUENCE [LARGE SCALE GENOMIC DNA]</scope>
    <source>
        <strain evidence="7 8">LaCa</strain>
    </source>
</reference>
<dbReference type="InterPro" id="IPR029063">
    <property type="entry name" value="SAM-dependent_MTases_sf"/>
</dbReference>
<dbReference type="EMBL" id="PPGH01000037">
    <property type="protein sequence ID" value="PQJ95453.1"/>
    <property type="molecule type" value="Genomic_DNA"/>
</dbReference>
<evidence type="ECO:0000256" key="6">
    <source>
        <dbReference type="ARBA" id="ARBA00047942"/>
    </source>
</evidence>